<dbReference type="PANTHER" id="PTHR10996">
    <property type="entry name" value="2-HYDROXYACID DEHYDROGENASE-RELATED"/>
    <property type="match status" value="1"/>
</dbReference>
<keyword evidence="1 3" id="KW-0560">Oxidoreductase</keyword>
<dbReference type="InterPro" id="IPR036291">
    <property type="entry name" value="NAD(P)-bd_dom_sf"/>
</dbReference>
<dbReference type="PROSITE" id="PS00671">
    <property type="entry name" value="D_2_HYDROXYACID_DH_3"/>
    <property type="match status" value="1"/>
</dbReference>
<evidence type="ECO:0000313" key="6">
    <source>
        <dbReference type="EMBL" id="KAG8180843.1"/>
    </source>
</evidence>
<accession>A0AAV6UAH4</accession>
<dbReference type="Pfam" id="PF00389">
    <property type="entry name" value="2-Hacid_dh"/>
    <property type="match status" value="1"/>
</dbReference>
<keyword evidence="7" id="KW-1185">Reference proteome</keyword>
<dbReference type="FunFam" id="3.40.50.720:FF:000026">
    <property type="entry name" value="Glyoxylate/hydroxypyruvate reductase B"/>
    <property type="match status" value="1"/>
</dbReference>
<dbReference type="InterPro" id="IPR050223">
    <property type="entry name" value="D-isomer_2-hydroxyacid_DH"/>
</dbReference>
<dbReference type="GO" id="GO:0008465">
    <property type="term" value="F:hydroxypyruvate reductase (NADH) activity"/>
    <property type="evidence" value="ECO:0007669"/>
    <property type="project" value="TreeGrafter"/>
</dbReference>
<evidence type="ECO:0000256" key="1">
    <source>
        <dbReference type="ARBA" id="ARBA00023002"/>
    </source>
</evidence>
<dbReference type="InterPro" id="IPR006140">
    <property type="entry name" value="D-isomer_DH_NAD-bd"/>
</dbReference>
<sequence>MIRFIQNPRILPNLFQKVSIRRKSCPSIFKGYRTYSSSFPGYVNGLSNSKTKPSILITRPDLPKAAIRRLEEVCDVDMYEEEQPMPRKELLARIRRKDGVLCVLTDRVDEEAIQQAGDDLKVISTIASGYDHIDMEECKSKGIAVGYIPYLPCASVAEWTVTMMLCAGRNFVRAVEAVKSGEWRHAWDPVWLCGRGLSNSVVGIVGMGGVGQMVCQRVMAFGVEKVLYYDIFNPVLGADQLGAELTDLSSLLQESDFVVCAVNLWKGSAGLFDSRAFERMKASAVFVNTSRGEVVDQEALFVALRDQKIRAAGLDVTVPEPLPTDHPLLTLPNIIITPHLAAAETHVRRQMAELAADNLLLGLRGEPLKTPVPTRTLSNKE</sequence>
<dbReference type="InterPro" id="IPR029753">
    <property type="entry name" value="D-isomer_DH_CS"/>
</dbReference>
<reference evidence="6 7" key="1">
    <citation type="journal article" date="2022" name="Nat. Ecol. Evol.">
        <title>A masculinizing supergene underlies an exaggerated male reproductive morph in a spider.</title>
        <authorList>
            <person name="Hendrickx F."/>
            <person name="De Corte Z."/>
            <person name="Sonet G."/>
            <person name="Van Belleghem S.M."/>
            <person name="Kostlbacher S."/>
            <person name="Vangestel C."/>
        </authorList>
    </citation>
    <scope>NUCLEOTIDE SEQUENCE [LARGE SCALE GENOMIC DNA]</scope>
    <source>
        <strain evidence="6">W744_W776</strain>
    </source>
</reference>
<proteinExistence type="inferred from homology"/>
<gene>
    <name evidence="6" type="ORF">JTE90_005929</name>
</gene>
<evidence type="ECO:0000313" key="7">
    <source>
        <dbReference type="Proteomes" id="UP000827092"/>
    </source>
</evidence>
<dbReference type="InterPro" id="IPR006139">
    <property type="entry name" value="D-isomer_2_OHA_DH_cat_dom"/>
</dbReference>
<dbReference type="EMBL" id="JAFNEN010000547">
    <property type="protein sequence ID" value="KAG8180843.1"/>
    <property type="molecule type" value="Genomic_DNA"/>
</dbReference>
<protein>
    <recommendedName>
        <fullName evidence="2">Glyoxylate reductase/hydroxypyruvate reductase</fullName>
    </recommendedName>
</protein>
<evidence type="ECO:0000259" key="4">
    <source>
        <dbReference type="Pfam" id="PF00389"/>
    </source>
</evidence>
<dbReference type="InterPro" id="IPR029752">
    <property type="entry name" value="D-isomer_DH_CS1"/>
</dbReference>
<dbReference type="GO" id="GO:0051287">
    <property type="term" value="F:NAD binding"/>
    <property type="evidence" value="ECO:0007669"/>
    <property type="project" value="InterPro"/>
</dbReference>
<feature type="domain" description="D-isomer specific 2-hydroxyacid dehydrogenase catalytic" evidence="4">
    <location>
        <begin position="56"/>
        <end position="372"/>
    </location>
</feature>
<dbReference type="GO" id="GO:0005829">
    <property type="term" value="C:cytosol"/>
    <property type="evidence" value="ECO:0007669"/>
    <property type="project" value="TreeGrafter"/>
</dbReference>
<comment type="caution">
    <text evidence="6">The sequence shown here is derived from an EMBL/GenBank/DDBJ whole genome shotgun (WGS) entry which is preliminary data.</text>
</comment>
<dbReference type="CDD" id="cd05301">
    <property type="entry name" value="GDH"/>
    <property type="match status" value="1"/>
</dbReference>
<evidence type="ECO:0000259" key="5">
    <source>
        <dbReference type="Pfam" id="PF02826"/>
    </source>
</evidence>
<dbReference type="Pfam" id="PF02826">
    <property type="entry name" value="2-Hacid_dh_C"/>
    <property type="match status" value="1"/>
</dbReference>
<dbReference type="SUPFAM" id="SSF51735">
    <property type="entry name" value="NAD(P)-binding Rossmann-fold domains"/>
    <property type="match status" value="1"/>
</dbReference>
<organism evidence="6 7">
    <name type="scientific">Oedothorax gibbosus</name>
    <dbReference type="NCBI Taxonomy" id="931172"/>
    <lineage>
        <taxon>Eukaryota</taxon>
        <taxon>Metazoa</taxon>
        <taxon>Ecdysozoa</taxon>
        <taxon>Arthropoda</taxon>
        <taxon>Chelicerata</taxon>
        <taxon>Arachnida</taxon>
        <taxon>Araneae</taxon>
        <taxon>Araneomorphae</taxon>
        <taxon>Entelegynae</taxon>
        <taxon>Araneoidea</taxon>
        <taxon>Linyphiidae</taxon>
        <taxon>Erigoninae</taxon>
        <taxon>Oedothorax</taxon>
    </lineage>
</organism>
<dbReference type="PANTHER" id="PTHR10996:SF277">
    <property type="entry name" value="GLYOXYLATE REDUCTASE_HYDROXYPYRUVATE REDUCTASE"/>
    <property type="match status" value="1"/>
</dbReference>
<dbReference type="Proteomes" id="UP000827092">
    <property type="component" value="Unassembled WGS sequence"/>
</dbReference>
<feature type="domain" description="D-isomer specific 2-hydroxyacid dehydrogenase NAD-binding" evidence="5">
    <location>
        <begin position="161"/>
        <end position="341"/>
    </location>
</feature>
<dbReference type="Gene3D" id="3.40.50.720">
    <property type="entry name" value="NAD(P)-binding Rossmann-like Domain"/>
    <property type="match status" value="2"/>
</dbReference>
<dbReference type="PROSITE" id="PS00065">
    <property type="entry name" value="D_2_HYDROXYACID_DH_1"/>
    <property type="match status" value="1"/>
</dbReference>
<evidence type="ECO:0000256" key="2">
    <source>
        <dbReference type="ARBA" id="ARBA00073306"/>
    </source>
</evidence>
<comment type="similarity">
    <text evidence="3">Belongs to the D-isomer specific 2-hydroxyacid dehydrogenase family.</text>
</comment>
<name>A0AAV6UAH4_9ARAC</name>
<dbReference type="SUPFAM" id="SSF52283">
    <property type="entry name" value="Formate/glycerate dehydrogenase catalytic domain-like"/>
    <property type="match status" value="1"/>
</dbReference>
<dbReference type="GO" id="GO:0030267">
    <property type="term" value="F:glyoxylate reductase (NADPH) activity"/>
    <property type="evidence" value="ECO:0007669"/>
    <property type="project" value="TreeGrafter"/>
</dbReference>
<evidence type="ECO:0000256" key="3">
    <source>
        <dbReference type="RuleBase" id="RU003719"/>
    </source>
</evidence>
<dbReference type="AlphaFoldDB" id="A0AAV6UAH4"/>